<proteinExistence type="predicted"/>
<accession>A0ABP7PGW0</accession>
<protein>
    <recommendedName>
        <fullName evidence="3">Cold shock CspA family protein</fullName>
    </recommendedName>
</protein>
<comment type="caution">
    <text evidence="1">The sequence shown here is derived from an EMBL/GenBank/DDBJ whole genome shotgun (WGS) entry which is preliminary data.</text>
</comment>
<reference evidence="2" key="1">
    <citation type="journal article" date="2019" name="Int. J. Syst. Evol. Microbiol.">
        <title>The Global Catalogue of Microorganisms (GCM) 10K type strain sequencing project: providing services to taxonomists for standard genome sequencing and annotation.</title>
        <authorList>
            <consortium name="The Broad Institute Genomics Platform"/>
            <consortium name="The Broad Institute Genome Sequencing Center for Infectious Disease"/>
            <person name="Wu L."/>
            <person name="Ma J."/>
        </authorList>
    </citation>
    <scope>NUCLEOTIDE SEQUENCE [LARGE SCALE GENOMIC DNA]</scope>
    <source>
        <strain evidence="2">JCM 17338</strain>
    </source>
</reference>
<organism evidence="1 2">
    <name type="scientific">Pedobacter ginsengiterrae</name>
    <dbReference type="NCBI Taxonomy" id="871696"/>
    <lineage>
        <taxon>Bacteria</taxon>
        <taxon>Pseudomonadati</taxon>
        <taxon>Bacteroidota</taxon>
        <taxon>Sphingobacteriia</taxon>
        <taxon>Sphingobacteriales</taxon>
        <taxon>Sphingobacteriaceae</taxon>
        <taxon>Pedobacter</taxon>
    </lineage>
</organism>
<sequence length="64" mass="7118">MLRKGKITLIDDNGFGVITDENEQEIPFSLDHSFFYNLKGADVNFDIELRSDGLVAVDISLIAS</sequence>
<gene>
    <name evidence="1" type="ORF">GCM10022246_16900</name>
</gene>
<dbReference type="EMBL" id="BAABAK010000009">
    <property type="protein sequence ID" value="GAA3964357.1"/>
    <property type="molecule type" value="Genomic_DNA"/>
</dbReference>
<dbReference type="Proteomes" id="UP001501081">
    <property type="component" value="Unassembled WGS sequence"/>
</dbReference>
<evidence type="ECO:0008006" key="3">
    <source>
        <dbReference type="Google" id="ProtNLM"/>
    </source>
</evidence>
<evidence type="ECO:0000313" key="2">
    <source>
        <dbReference type="Proteomes" id="UP001501081"/>
    </source>
</evidence>
<keyword evidence="2" id="KW-1185">Reference proteome</keyword>
<dbReference type="RefSeq" id="WP_344766239.1">
    <property type="nucleotide sequence ID" value="NZ_BAABAK010000009.1"/>
</dbReference>
<evidence type="ECO:0000313" key="1">
    <source>
        <dbReference type="EMBL" id="GAA3964357.1"/>
    </source>
</evidence>
<name>A0ABP7PGW0_9SPHI</name>